<dbReference type="EMBL" id="VXIS01000376">
    <property type="protein sequence ID" value="KAA8894015.1"/>
    <property type="molecule type" value="Genomic_DNA"/>
</dbReference>
<keyword evidence="3" id="KW-1185">Reference proteome</keyword>
<organism evidence="2 3">
    <name type="scientific">Sphaerosporella brunnea</name>
    <dbReference type="NCBI Taxonomy" id="1250544"/>
    <lineage>
        <taxon>Eukaryota</taxon>
        <taxon>Fungi</taxon>
        <taxon>Dikarya</taxon>
        <taxon>Ascomycota</taxon>
        <taxon>Pezizomycotina</taxon>
        <taxon>Pezizomycetes</taxon>
        <taxon>Pezizales</taxon>
        <taxon>Pyronemataceae</taxon>
        <taxon>Sphaerosporella</taxon>
    </lineage>
</organism>
<comment type="caution">
    <text evidence="2">The sequence shown here is derived from an EMBL/GenBank/DDBJ whole genome shotgun (WGS) entry which is preliminary data.</text>
</comment>
<evidence type="ECO:0000256" key="1">
    <source>
        <dbReference type="SAM" id="MobiDB-lite"/>
    </source>
</evidence>
<accession>A0A5J5EEB2</accession>
<feature type="region of interest" description="Disordered" evidence="1">
    <location>
        <begin position="198"/>
        <end position="217"/>
    </location>
</feature>
<dbReference type="AlphaFoldDB" id="A0A5J5EEB2"/>
<evidence type="ECO:0008006" key="4">
    <source>
        <dbReference type="Google" id="ProtNLM"/>
    </source>
</evidence>
<dbReference type="Proteomes" id="UP000326924">
    <property type="component" value="Unassembled WGS sequence"/>
</dbReference>
<reference evidence="2 3" key="1">
    <citation type="submission" date="2019-09" db="EMBL/GenBank/DDBJ databases">
        <title>Draft genome of the ectomycorrhizal ascomycete Sphaerosporella brunnea.</title>
        <authorList>
            <consortium name="DOE Joint Genome Institute"/>
            <person name="Benucci G.M."/>
            <person name="Marozzi G."/>
            <person name="Antonielli L."/>
            <person name="Sanchez S."/>
            <person name="Marco P."/>
            <person name="Wang X."/>
            <person name="Falini L.B."/>
            <person name="Barry K."/>
            <person name="Haridas S."/>
            <person name="Lipzen A."/>
            <person name="Labutti K."/>
            <person name="Grigoriev I.V."/>
            <person name="Murat C."/>
            <person name="Martin F."/>
            <person name="Albertini E."/>
            <person name="Donnini D."/>
            <person name="Bonito G."/>
        </authorList>
    </citation>
    <scope>NUCLEOTIDE SEQUENCE [LARGE SCALE GENOMIC DNA]</scope>
    <source>
        <strain evidence="2 3">Sb_GMNB300</strain>
    </source>
</reference>
<gene>
    <name evidence="2" type="ORF">FN846DRAFT_457641</name>
</gene>
<evidence type="ECO:0000313" key="3">
    <source>
        <dbReference type="Proteomes" id="UP000326924"/>
    </source>
</evidence>
<dbReference type="InParanoid" id="A0A5J5EEB2"/>
<protein>
    <recommendedName>
        <fullName evidence="4">Fungal N-terminal domain-containing protein</fullName>
    </recommendedName>
</protein>
<dbReference type="OrthoDB" id="432483at2759"/>
<proteinExistence type="predicted"/>
<evidence type="ECO:0000313" key="2">
    <source>
        <dbReference type="EMBL" id="KAA8894015.1"/>
    </source>
</evidence>
<name>A0A5J5EEB2_9PEZI</name>
<sequence length="513" mass="57145">MSDPLSIAAAAAGLLGLAGTVSKSIFQFVASIVDAPEQAQNLARELAALNVAVAQMAGTLLDPKFASAIETGNDDDVIRLHACLHNSTAMFSDLEKRVNESGLAEQPSGSRSLSGIVRRSWESVKWSFTDDDLREFLRRIEAEKVTLVVIHLAFTMKLAGDISGRLKETTQEIRTMNRTLKNVQVTLQWMVHKAFQQHPRRDSQSLSEQTPFPINPPSEELLESSVFTASTTYKPTELAQLLQDTGSVFSLTLEKTPEDTVAVLWSSDQAAVPQRLSAANIRPGAPSTSTNLSNLFDSTEVFGDVLSKIEKATSLRSRSSRSLANWVKYADLFIGTQSVFIGTRSVFGDMALEAIRMTLQQLSHSRAERYISDIQAIERRLEAASKTWEHFASDGRLAGRIQHVYRLVQHYVEYLQRILIKPSGVRGAMNFLNNPIIKPTQDSEYDRLHKTVVDEISSLEDYVNGLFVTETMRFQKEQREAGFGHIQLLQKIDMLSEKISRLETDSPKVADKI</sequence>